<geneLocation type="plasmid" evidence="6 7">
    <name>pHS1</name>
</geneLocation>
<dbReference type="RefSeq" id="WP_025424298.1">
    <property type="nucleotide sequence ID" value="NZ_CP006570.1"/>
</dbReference>
<evidence type="ECO:0000256" key="2">
    <source>
        <dbReference type="ARBA" id="ARBA00023002"/>
    </source>
</evidence>
<dbReference type="InterPro" id="IPR008927">
    <property type="entry name" value="6-PGluconate_DH-like_C_sf"/>
</dbReference>
<dbReference type="GO" id="GO:0016616">
    <property type="term" value="F:oxidoreductase activity, acting on the CH-OH group of donors, NAD or NADP as acceptor"/>
    <property type="evidence" value="ECO:0007669"/>
    <property type="project" value="InterPro"/>
</dbReference>
<dbReference type="EMBL" id="CP006570">
    <property type="protein sequence ID" value="AHF79170.1"/>
    <property type="molecule type" value="Genomic_DNA"/>
</dbReference>
<organism evidence="6 7">
    <name type="scientific">Sodalis praecaptivus</name>
    <dbReference type="NCBI Taxonomy" id="1239307"/>
    <lineage>
        <taxon>Bacteria</taxon>
        <taxon>Pseudomonadati</taxon>
        <taxon>Pseudomonadota</taxon>
        <taxon>Gammaproteobacteria</taxon>
        <taxon>Enterobacterales</taxon>
        <taxon>Bruguierivoracaceae</taxon>
        <taxon>Sodalis</taxon>
    </lineage>
</organism>
<comment type="similarity">
    <text evidence="1">Belongs to the 3-hydroxyacyl-CoA dehydrogenase family.</text>
</comment>
<keyword evidence="6" id="KW-0614">Plasmid</keyword>
<feature type="site" description="Important for catalytic activity" evidence="3">
    <location>
        <position position="127"/>
    </location>
</feature>
<sequence>MSTSSEQVAIIGAGTMGTRIAAVFAAHGYATRLYSRGEASLAKARELIHSLAPGAEIHYTTSLAACVQGADIISENIAEQTSVKQALLRELEAQVSAQCLLTTNTSSVPIGELASVLRYPGRLIGMHWFNPADVMPMIEIVRGPQTDDSTFARTAALCRRLEKATVSVKQDLPGFIVNRLQYALLREALYLVTQGVASIEDVDRAVQTTLAPRWSAMGPLKLMDCAGLDTVKNVAAVLLPALCHDLTLPDWLLDKVEQGQLGIKSGSGFYSWDAEEIPRALRERDLIVRLLTERTAE</sequence>
<evidence type="ECO:0000259" key="4">
    <source>
        <dbReference type="Pfam" id="PF00725"/>
    </source>
</evidence>
<dbReference type="InterPro" id="IPR013328">
    <property type="entry name" value="6PGD_dom2"/>
</dbReference>
<keyword evidence="2" id="KW-0560">Oxidoreductase</keyword>
<dbReference type="OrthoDB" id="5389341at2"/>
<evidence type="ECO:0000256" key="1">
    <source>
        <dbReference type="ARBA" id="ARBA00009463"/>
    </source>
</evidence>
<dbReference type="Pfam" id="PF02737">
    <property type="entry name" value="3HCDH_N"/>
    <property type="match status" value="1"/>
</dbReference>
<feature type="domain" description="3-hydroxyacyl-CoA dehydrogenase NAD binding" evidence="5">
    <location>
        <begin position="7"/>
        <end position="169"/>
    </location>
</feature>
<dbReference type="SUPFAM" id="SSF51735">
    <property type="entry name" value="NAD(P)-binding Rossmann-fold domains"/>
    <property type="match status" value="1"/>
</dbReference>
<dbReference type="KEGG" id="sod:Sant_P0124"/>
<evidence type="ECO:0000259" key="5">
    <source>
        <dbReference type="Pfam" id="PF02737"/>
    </source>
</evidence>
<dbReference type="HOGENOM" id="CLU_009834_2_0_6"/>
<evidence type="ECO:0000256" key="3">
    <source>
        <dbReference type="PIRSR" id="PIRSR000105-1"/>
    </source>
</evidence>
<dbReference type="InterPro" id="IPR006180">
    <property type="entry name" value="3-OHacyl-CoA_DH_CS"/>
</dbReference>
<reference evidence="6 7" key="1">
    <citation type="journal article" date="2014" name="Genome Biol. Evol.">
        <title>Genome degeneration and adaptation in a nascent stage of symbiosis.</title>
        <authorList>
            <person name="Oakeson K.F."/>
            <person name="Gil R."/>
            <person name="Clayton A.L."/>
            <person name="Dunn D.M."/>
            <person name="von Niederhausern A.C."/>
            <person name="Hamil C."/>
            <person name="Aoyagi A."/>
            <person name="Duval B."/>
            <person name="Baca A."/>
            <person name="Silva F.J."/>
            <person name="Vallier A."/>
            <person name="Jackson D.G."/>
            <person name="Latorre A."/>
            <person name="Weiss R.B."/>
            <person name="Heddi A."/>
            <person name="Moya A."/>
            <person name="Dale C."/>
        </authorList>
    </citation>
    <scope>NUCLEOTIDE SEQUENCE [LARGE SCALE GENOMIC DNA]</scope>
    <source>
        <strain evidence="6 7">HS1</strain>
        <plasmid evidence="7">Plasmid pHS1</plasmid>
    </source>
</reference>
<dbReference type="GO" id="GO:0070403">
    <property type="term" value="F:NAD+ binding"/>
    <property type="evidence" value="ECO:0007669"/>
    <property type="project" value="InterPro"/>
</dbReference>
<keyword evidence="7" id="KW-1185">Reference proteome</keyword>
<protein>
    <submittedName>
        <fullName evidence="6">3-hydroxyacyl-CoA dehydrogenase NAD-binding protein</fullName>
    </submittedName>
</protein>
<dbReference type="GO" id="GO:0006631">
    <property type="term" value="P:fatty acid metabolic process"/>
    <property type="evidence" value="ECO:0007669"/>
    <property type="project" value="InterPro"/>
</dbReference>
<evidence type="ECO:0000313" key="7">
    <source>
        <dbReference type="Proteomes" id="UP000019028"/>
    </source>
</evidence>
<dbReference type="PROSITE" id="PS00067">
    <property type="entry name" value="3HCDH"/>
    <property type="match status" value="1"/>
</dbReference>
<accession>W0I3X4</accession>
<dbReference type="Pfam" id="PF00725">
    <property type="entry name" value="3HCDH"/>
    <property type="match status" value="1"/>
</dbReference>
<proteinExistence type="inferred from homology"/>
<feature type="domain" description="3-hydroxyacyl-CoA dehydrogenase C-terminal" evidence="4">
    <location>
        <begin position="174"/>
        <end position="272"/>
    </location>
</feature>
<dbReference type="SUPFAM" id="SSF48179">
    <property type="entry name" value="6-phosphogluconate dehydrogenase C-terminal domain-like"/>
    <property type="match status" value="1"/>
</dbReference>
<dbReference type="Gene3D" id="3.40.50.720">
    <property type="entry name" value="NAD(P)-binding Rossmann-like Domain"/>
    <property type="match status" value="1"/>
</dbReference>
<dbReference type="Gene3D" id="1.10.1040.10">
    <property type="entry name" value="N-(1-d-carboxylethyl)-l-norvaline Dehydrogenase, domain 2"/>
    <property type="match status" value="1"/>
</dbReference>
<dbReference type="PANTHER" id="PTHR48075:SF5">
    <property type="entry name" value="3-HYDROXYBUTYRYL-COA DEHYDROGENASE"/>
    <property type="match status" value="1"/>
</dbReference>
<name>W0I3X4_9GAMM</name>
<gene>
    <name evidence="6" type="ORF">Sant_P0124</name>
</gene>
<evidence type="ECO:0000313" key="6">
    <source>
        <dbReference type="EMBL" id="AHF79170.1"/>
    </source>
</evidence>
<dbReference type="Proteomes" id="UP000019028">
    <property type="component" value="Plasmid pHS1"/>
</dbReference>
<dbReference type="InterPro" id="IPR006176">
    <property type="entry name" value="3-OHacyl-CoA_DH_NAD-bd"/>
</dbReference>
<dbReference type="AlphaFoldDB" id="W0I3X4"/>
<dbReference type="PATRIC" id="fig|1239307.3.peg.4656"/>
<dbReference type="PANTHER" id="PTHR48075">
    <property type="entry name" value="3-HYDROXYACYL-COA DEHYDROGENASE FAMILY PROTEIN"/>
    <property type="match status" value="1"/>
</dbReference>
<dbReference type="InterPro" id="IPR006108">
    <property type="entry name" value="3HC_DH_C"/>
</dbReference>
<dbReference type="InterPro" id="IPR022694">
    <property type="entry name" value="3-OHacyl-CoA_DH"/>
</dbReference>
<dbReference type="PIRSF" id="PIRSF000105">
    <property type="entry name" value="HCDH"/>
    <property type="match status" value="1"/>
</dbReference>
<dbReference type="InterPro" id="IPR036291">
    <property type="entry name" value="NAD(P)-bd_dom_sf"/>
</dbReference>